<dbReference type="PANTHER" id="PTHR43046">
    <property type="entry name" value="GDP-MANNOSE MANNOSYL HYDROLASE"/>
    <property type="match status" value="1"/>
</dbReference>
<dbReference type="InterPro" id="IPR015797">
    <property type="entry name" value="NUDIX_hydrolase-like_dom_sf"/>
</dbReference>
<comment type="cofactor">
    <cofactor evidence="1">
        <name>Mg(2+)</name>
        <dbReference type="ChEBI" id="CHEBI:18420"/>
    </cofactor>
</comment>
<dbReference type="InterPro" id="IPR020084">
    <property type="entry name" value="NUDIX_hydrolase_CS"/>
</dbReference>
<dbReference type="PROSITE" id="PS00893">
    <property type="entry name" value="NUDIX_BOX"/>
    <property type="match status" value="1"/>
</dbReference>
<proteinExistence type="predicted"/>
<evidence type="ECO:0000256" key="2">
    <source>
        <dbReference type="ARBA" id="ARBA00022801"/>
    </source>
</evidence>
<comment type="caution">
    <text evidence="4">The sequence shown here is derived from an EMBL/GenBank/DDBJ whole genome shotgun (WGS) entry which is preliminary data.</text>
</comment>
<evidence type="ECO:0000313" key="4">
    <source>
        <dbReference type="EMBL" id="TCO21044.1"/>
    </source>
</evidence>
<accession>A0ABY2BIK4</accession>
<dbReference type="PANTHER" id="PTHR43046:SF14">
    <property type="entry name" value="MUTT_NUDIX FAMILY PROTEIN"/>
    <property type="match status" value="1"/>
</dbReference>
<name>A0ABY2BIK4_9ACTN</name>
<protein>
    <submittedName>
        <fullName evidence="4">NUDIX domain-containing protein</fullName>
    </submittedName>
</protein>
<evidence type="ECO:0000313" key="5">
    <source>
        <dbReference type="Proteomes" id="UP000295818"/>
    </source>
</evidence>
<dbReference type="Gene3D" id="3.90.79.10">
    <property type="entry name" value="Nucleoside Triphosphate Pyrophosphohydrolase"/>
    <property type="match status" value="1"/>
</dbReference>
<keyword evidence="5" id="KW-1185">Reference proteome</keyword>
<dbReference type="CDD" id="cd03674">
    <property type="entry name" value="NUDIX_Hydrolase"/>
    <property type="match status" value="1"/>
</dbReference>
<keyword evidence="2" id="KW-0378">Hydrolase</keyword>
<organism evidence="4 5">
    <name type="scientific">Kribbella orskensis</name>
    <dbReference type="NCBI Taxonomy" id="2512216"/>
    <lineage>
        <taxon>Bacteria</taxon>
        <taxon>Bacillati</taxon>
        <taxon>Actinomycetota</taxon>
        <taxon>Actinomycetes</taxon>
        <taxon>Propionibacteriales</taxon>
        <taxon>Kribbellaceae</taxon>
        <taxon>Kribbella</taxon>
    </lineage>
</organism>
<gene>
    <name evidence="4" type="ORF">EV644_108258</name>
</gene>
<sequence length="132" mass="14784">MSYVVVIDPVDRSTLLVDHLKAKLWLPPGGHVEPDEDPVDAARREASEELGVEAELADALPAFITVTETVGVDHGHTDVSLWFVVHGRRGRLFVTDPAEFREARWWTPEEVRAADAEVFDPHYPRFVAKLAC</sequence>
<dbReference type="EMBL" id="SLWM01000008">
    <property type="protein sequence ID" value="TCO21044.1"/>
    <property type="molecule type" value="Genomic_DNA"/>
</dbReference>
<dbReference type="InterPro" id="IPR000086">
    <property type="entry name" value="NUDIX_hydrolase_dom"/>
</dbReference>
<dbReference type="Pfam" id="PF00293">
    <property type="entry name" value="NUDIX"/>
    <property type="match status" value="1"/>
</dbReference>
<evidence type="ECO:0000259" key="3">
    <source>
        <dbReference type="PROSITE" id="PS51462"/>
    </source>
</evidence>
<dbReference type="PROSITE" id="PS51462">
    <property type="entry name" value="NUDIX"/>
    <property type="match status" value="1"/>
</dbReference>
<dbReference type="Proteomes" id="UP000295818">
    <property type="component" value="Unassembled WGS sequence"/>
</dbReference>
<dbReference type="SUPFAM" id="SSF55811">
    <property type="entry name" value="Nudix"/>
    <property type="match status" value="1"/>
</dbReference>
<reference evidence="4 5" key="1">
    <citation type="journal article" date="2015" name="Stand. Genomic Sci.">
        <title>Genomic Encyclopedia of Bacterial and Archaeal Type Strains, Phase III: the genomes of soil and plant-associated and newly described type strains.</title>
        <authorList>
            <person name="Whitman W.B."/>
            <person name="Woyke T."/>
            <person name="Klenk H.P."/>
            <person name="Zhou Y."/>
            <person name="Lilburn T.G."/>
            <person name="Beck B.J."/>
            <person name="De Vos P."/>
            <person name="Vandamme P."/>
            <person name="Eisen J.A."/>
            <person name="Garrity G."/>
            <person name="Hugenholtz P."/>
            <person name="Kyrpides N.C."/>
        </authorList>
    </citation>
    <scope>NUCLEOTIDE SEQUENCE [LARGE SCALE GENOMIC DNA]</scope>
    <source>
        <strain evidence="4 5">VKM Ac-2538</strain>
    </source>
</reference>
<evidence type="ECO:0000256" key="1">
    <source>
        <dbReference type="ARBA" id="ARBA00001946"/>
    </source>
</evidence>
<feature type="domain" description="Nudix hydrolase" evidence="3">
    <location>
        <begin position="1"/>
        <end position="129"/>
    </location>
</feature>